<dbReference type="Proteomes" id="UP000762676">
    <property type="component" value="Unassembled WGS sequence"/>
</dbReference>
<feature type="compositionally biased region" description="Basic and acidic residues" evidence="1">
    <location>
        <begin position="12"/>
        <end position="56"/>
    </location>
</feature>
<dbReference type="AlphaFoldDB" id="A0AAV4J7Z2"/>
<protein>
    <submittedName>
        <fullName evidence="2">Uncharacterized protein</fullName>
    </submittedName>
</protein>
<dbReference type="EMBL" id="BMAT01006742">
    <property type="protein sequence ID" value="GFS18902.1"/>
    <property type="molecule type" value="Genomic_DNA"/>
</dbReference>
<accession>A0AAV4J7Z2</accession>
<evidence type="ECO:0000256" key="1">
    <source>
        <dbReference type="SAM" id="MobiDB-lite"/>
    </source>
</evidence>
<evidence type="ECO:0000313" key="2">
    <source>
        <dbReference type="EMBL" id="GFS18902.1"/>
    </source>
</evidence>
<comment type="caution">
    <text evidence="2">The sequence shown here is derived from an EMBL/GenBank/DDBJ whole genome shotgun (WGS) entry which is preliminary data.</text>
</comment>
<name>A0AAV4J7Z2_9GAST</name>
<proteinExistence type="predicted"/>
<feature type="compositionally biased region" description="Acidic residues" evidence="1">
    <location>
        <begin position="1"/>
        <end position="11"/>
    </location>
</feature>
<reference evidence="2 3" key="1">
    <citation type="journal article" date="2021" name="Elife">
        <title>Chloroplast acquisition without the gene transfer in kleptoplastic sea slugs, Plakobranchus ocellatus.</title>
        <authorList>
            <person name="Maeda T."/>
            <person name="Takahashi S."/>
            <person name="Yoshida T."/>
            <person name="Shimamura S."/>
            <person name="Takaki Y."/>
            <person name="Nagai Y."/>
            <person name="Toyoda A."/>
            <person name="Suzuki Y."/>
            <person name="Arimoto A."/>
            <person name="Ishii H."/>
            <person name="Satoh N."/>
            <person name="Nishiyama T."/>
            <person name="Hasebe M."/>
            <person name="Maruyama T."/>
            <person name="Minagawa J."/>
            <person name="Obokata J."/>
            <person name="Shigenobu S."/>
        </authorList>
    </citation>
    <scope>NUCLEOTIDE SEQUENCE [LARGE SCALE GENOMIC DNA]</scope>
</reference>
<sequence length="85" mass="10059">MGYEEEGEANEVDGKKEDGEKGRKVEDEQVKEPATEGENERVWKSKKRNDAQEKRARATWRRNGQREEKVWKKEGGETRAKVRRR</sequence>
<feature type="region of interest" description="Disordered" evidence="1">
    <location>
        <begin position="1"/>
        <end position="85"/>
    </location>
</feature>
<gene>
    <name evidence="2" type="ORF">ElyMa_003274900</name>
</gene>
<feature type="compositionally biased region" description="Basic and acidic residues" evidence="1">
    <location>
        <begin position="64"/>
        <end position="85"/>
    </location>
</feature>
<keyword evidence="3" id="KW-1185">Reference proteome</keyword>
<evidence type="ECO:0000313" key="3">
    <source>
        <dbReference type="Proteomes" id="UP000762676"/>
    </source>
</evidence>
<organism evidence="2 3">
    <name type="scientific">Elysia marginata</name>
    <dbReference type="NCBI Taxonomy" id="1093978"/>
    <lineage>
        <taxon>Eukaryota</taxon>
        <taxon>Metazoa</taxon>
        <taxon>Spiralia</taxon>
        <taxon>Lophotrochozoa</taxon>
        <taxon>Mollusca</taxon>
        <taxon>Gastropoda</taxon>
        <taxon>Heterobranchia</taxon>
        <taxon>Euthyneura</taxon>
        <taxon>Panpulmonata</taxon>
        <taxon>Sacoglossa</taxon>
        <taxon>Placobranchoidea</taxon>
        <taxon>Plakobranchidae</taxon>
        <taxon>Elysia</taxon>
    </lineage>
</organism>